<evidence type="ECO:0000256" key="10">
    <source>
        <dbReference type="ARBA" id="ARBA00023128"/>
    </source>
</evidence>
<dbReference type="PANTHER" id="PTHR20900">
    <property type="entry name" value="NADH:UBIQUINONE OXIDOREDUCTASE B18-LIKE SUBUNIT"/>
    <property type="match status" value="1"/>
</dbReference>
<evidence type="ECO:0000256" key="4">
    <source>
        <dbReference type="ARBA" id="ARBA00008006"/>
    </source>
</evidence>
<comment type="similarity">
    <text evidence="4">Belongs to the complex I NDUFB7 subunit family.</text>
</comment>
<dbReference type="PROSITE" id="PS51808">
    <property type="entry name" value="CHCH"/>
    <property type="match status" value="1"/>
</dbReference>
<keyword evidence="9" id="KW-0249">Electron transport</keyword>
<dbReference type="InParanoid" id="A0A0D2VUB5"/>
<evidence type="ECO:0000256" key="9">
    <source>
        <dbReference type="ARBA" id="ARBA00022982"/>
    </source>
</evidence>
<keyword evidence="7" id="KW-0679">Respiratory chain</keyword>
<dbReference type="EMBL" id="KE346368">
    <property type="protein sequence ID" value="KJE94962.1"/>
    <property type="molecule type" value="Genomic_DNA"/>
</dbReference>
<dbReference type="PhylomeDB" id="A0A0D2VUB5"/>
<evidence type="ECO:0000256" key="2">
    <source>
        <dbReference type="ARBA" id="ARBA00004569"/>
    </source>
</evidence>
<comment type="function">
    <text evidence="1">Accessory subunit of the mitochondrial membrane respiratory chain NADH dehydrogenase (Complex I), that is believed not to be involved in catalysis. Complex I functions in the transfer of electrons from NADH to the respiratory chain. The immediate electron acceptor for the enzyme is believed to be ubiquinone.</text>
</comment>
<evidence type="ECO:0000256" key="7">
    <source>
        <dbReference type="ARBA" id="ARBA00022660"/>
    </source>
</evidence>
<evidence type="ECO:0000313" key="14">
    <source>
        <dbReference type="Proteomes" id="UP000008743"/>
    </source>
</evidence>
<keyword evidence="12" id="KW-1015">Disulfide bond</keyword>
<dbReference type="InterPro" id="IPR008698">
    <property type="entry name" value="NDUB7"/>
</dbReference>
<evidence type="ECO:0000256" key="3">
    <source>
        <dbReference type="ARBA" id="ARBA00004637"/>
    </source>
</evidence>
<evidence type="ECO:0000256" key="8">
    <source>
        <dbReference type="ARBA" id="ARBA00022792"/>
    </source>
</evidence>
<dbReference type="GO" id="GO:0005758">
    <property type="term" value="C:mitochondrial intermembrane space"/>
    <property type="evidence" value="ECO:0007669"/>
    <property type="project" value="UniProtKB-SubCell"/>
</dbReference>
<dbReference type="AlphaFoldDB" id="A0A0D2VUB5"/>
<evidence type="ECO:0000256" key="11">
    <source>
        <dbReference type="ARBA" id="ARBA00023136"/>
    </source>
</evidence>
<keyword evidence="8" id="KW-0999">Mitochondrion inner membrane</keyword>
<evidence type="ECO:0000256" key="6">
    <source>
        <dbReference type="ARBA" id="ARBA00022448"/>
    </source>
</evidence>
<proteinExistence type="inferred from homology"/>
<sequence>MRVTAKEMADAQLPIHARDYCAHLLIPLNECRRATTYLPWKCTDLRHAYEACEYDEYKRRLLNKAQAHH</sequence>
<evidence type="ECO:0000256" key="12">
    <source>
        <dbReference type="ARBA" id="ARBA00023157"/>
    </source>
</evidence>
<protein>
    <recommendedName>
        <fullName evidence="5">NADH dehydrogenase [ubiquinone] 1 beta subcomplex subunit 7</fullName>
    </recommendedName>
</protein>
<reference evidence="14" key="1">
    <citation type="submission" date="2011-02" db="EMBL/GenBank/DDBJ databases">
        <title>The Genome Sequence of Capsaspora owczarzaki ATCC 30864.</title>
        <authorList>
            <person name="Russ C."/>
            <person name="Cuomo C."/>
            <person name="Burger G."/>
            <person name="Gray M.W."/>
            <person name="Holland P.W.H."/>
            <person name="King N."/>
            <person name="Lang F.B.F."/>
            <person name="Roger A.J."/>
            <person name="Ruiz-Trillo I."/>
            <person name="Young S.K."/>
            <person name="Zeng Q."/>
            <person name="Gargeya S."/>
            <person name="Alvarado L."/>
            <person name="Berlin A."/>
            <person name="Chapman S.B."/>
            <person name="Chen Z."/>
            <person name="Freedman E."/>
            <person name="Gellesch M."/>
            <person name="Goldberg J."/>
            <person name="Griggs A."/>
            <person name="Gujja S."/>
            <person name="Heilman E."/>
            <person name="Heiman D."/>
            <person name="Howarth C."/>
            <person name="Mehta T."/>
            <person name="Neiman D."/>
            <person name="Pearson M."/>
            <person name="Roberts A."/>
            <person name="Saif S."/>
            <person name="Shea T."/>
            <person name="Shenoy N."/>
            <person name="Sisk P."/>
            <person name="Stolte C."/>
            <person name="Sykes S."/>
            <person name="White J."/>
            <person name="Yandava C."/>
            <person name="Haas B."/>
            <person name="Nusbaum C."/>
            <person name="Birren B."/>
        </authorList>
    </citation>
    <scope>NUCLEOTIDE SEQUENCE</scope>
    <source>
        <strain evidence="14">ATCC 30864</strain>
    </source>
</reference>
<gene>
    <name evidence="13" type="ORF">CAOG_005498</name>
</gene>
<dbReference type="GO" id="GO:0005743">
    <property type="term" value="C:mitochondrial inner membrane"/>
    <property type="evidence" value="ECO:0007669"/>
    <property type="project" value="UniProtKB-SubCell"/>
</dbReference>
<dbReference type="OrthoDB" id="268414at2759"/>
<evidence type="ECO:0000256" key="5">
    <source>
        <dbReference type="ARBA" id="ARBA00018677"/>
    </source>
</evidence>
<keyword evidence="6" id="KW-0813">Transport</keyword>
<dbReference type="PANTHER" id="PTHR20900:SF0">
    <property type="entry name" value="NADH DEHYDROGENASE [UBIQUINONE] 1 BETA SUBCOMPLEX SUBUNIT 7"/>
    <property type="match status" value="1"/>
</dbReference>
<comment type="subcellular location">
    <subcellularLocation>
        <location evidence="3">Mitochondrion inner membrane</location>
        <topology evidence="3">Peripheral membrane protein</topology>
    </subcellularLocation>
    <subcellularLocation>
        <location evidence="2">Mitochondrion intermembrane space</location>
    </subcellularLocation>
</comment>
<evidence type="ECO:0000256" key="1">
    <source>
        <dbReference type="ARBA" id="ARBA00003195"/>
    </source>
</evidence>
<dbReference type="STRING" id="595528.A0A0D2VUB5"/>
<name>A0A0D2VUB5_CAPO3</name>
<accession>A0A0D2VUB5</accession>
<keyword evidence="11" id="KW-0472">Membrane</keyword>
<dbReference type="Pfam" id="PF05676">
    <property type="entry name" value="NDUF_B7"/>
    <property type="match status" value="1"/>
</dbReference>
<keyword evidence="10" id="KW-0496">Mitochondrion</keyword>
<evidence type="ECO:0000313" key="13">
    <source>
        <dbReference type="EMBL" id="KJE94962.1"/>
    </source>
</evidence>
<dbReference type="Proteomes" id="UP000008743">
    <property type="component" value="Unassembled WGS sequence"/>
</dbReference>
<organism evidence="13 14">
    <name type="scientific">Capsaspora owczarzaki (strain ATCC 30864)</name>
    <dbReference type="NCBI Taxonomy" id="595528"/>
    <lineage>
        <taxon>Eukaryota</taxon>
        <taxon>Filasterea</taxon>
        <taxon>Capsaspora</taxon>
    </lineage>
</organism>
<keyword evidence="14" id="KW-1185">Reference proteome</keyword>
<keyword evidence="13" id="KW-0830">Ubiquinone</keyword>